<feature type="domain" description="VASt" evidence="8">
    <location>
        <begin position="496"/>
        <end position="669"/>
    </location>
</feature>
<dbReference type="KEGG" id="clus:A9F13_06g02904"/>
<dbReference type="Pfam" id="PF02893">
    <property type="entry name" value="GRAM"/>
    <property type="match status" value="1"/>
</dbReference>
<feature type="compositionally biased region" description="Acidic residues" evidence="6">
    <location>
        <begin position="407"/>
        <end position="428"/>
    </location>
</feature>
<dbReference type="GO" id="GO:0140268">
    <property type="term" value="C:endoplasmic reticulum-plasma membrane contact site"/>
    <property type="evidence" value="ECO:0007669"/>
    <property type="project" value="TreeGrafter"/>
</dbReference>
<dbReference type="GO" id="GO:0032541">
    <property type="term" value="C:cortical endoplasmic reticulum"/>
    <property type="evidence" value="ECO:0007669"/>
    <property type="project" value="TreeGrafter"/>
</dbReference>
<dbReference type="GO" id="GO:0120015">
    <property type="term" value="F:sterol transfer activity"/>
    <property type="evidence" value="ECO:0007669"/>
    <property type="project" value="TreeGrafter"/>
</dbReference>
<dbReference type="Pfam" id="PF16016">
    <property type="entry name" value="VASt"/>
    <property type="match status" value="1"/>
</dbReference>
<comment type="caution">
    <text evidence="9">The sequence shown here is derived from an EMBL/GenBank/DDBJ whole genome shotgun (WGS) entry which is preliminary data.</text>
</comment>
<dbReference type="PANTHER" id="PTHR23319:SF4">
    <property type="entry name" value="GRAM DOMAIN CONTAINING 1B, ISOFORM E"/>
    <property type="match status" value="1"/>
</dbReference>
<comment type="similarity">
    <text evidence="2">Belongs to the YSP2 family.</text>
</comment>
<comment type="subcellular location">
    <subcellularLocation>
        <location evidence="1">Membrane</location>
        <topology evidence="1">Single-pass membrane protein</topology>
    </subcellularLocation>
</comment>
<protein>
    <submittedName>
        <fullName evidence="9">Membrane-anchored lipid-binding protein</fullName>
    </submittedName>
</protein>
<evidence type="ECO:0000259" key="8">
    <source>
        <dbReference type="PROSITE" id="PS51778"/>
    </source>
</evidence>
<gene>
    <name evidence="9" type="ORF">A9F13_06g02904</name>
</gene>
<feature type="compositionally biased region" description="Polar residues" evidence="6">
    <location>
        <begin position="171"/>
        <end position="185"/>
    </location>
</feature>
<feature type="transmembrane region" description="Helical" evidence="7">
    <location>
        <begin position="715"/>
        <end position="733"/>
    </location>
</feature>
<evidence type="ECO:0000256" key="3">
    <source>
        <dbReference type="ARBA" id="ARBA00022692"/>
    </source>
</evidence>
<feature type="compositionally biased region" description="Polar residues" evidence="6">
    <location>
        <begin position="193"/>
        <end position="209"/>
    </location>
</feature>
<dbReference type="CDD" id="cd13220">
    <property type="entry name" value="PH-GRAM_GRAMDC"/>
    <property type="match status" value="1"/>
</dbReference>
<keyword evidence="4 7" id="KW-1133">Transmembrane helix</keyword>
<dbReference type="Gene3D" id="2.30.29.30">
    <property type="entry name" value="Pleckstrin-homology domain (PH domain)/Phosphotyrosine-binding domain (PTB)"/>
    <property type="match status" value="1"/>
</dbReference>
<accession>A0AA91T2K5</accession>
<dbReference type="GO" id="GO:0005789">
    <property type="term" value="C:endoplasmic reticulum membrane"/>
    <property type="evidence" value="ECO:0007669"/>
    <property type="project" value="TreeGrafter"/>
</dbReference>
<dbReference type="SMART" id="SM00568">
    <property type="entry name" value="GRAM"/>
    <property type="match status" value="1"/>
</dbReference>
<evidence type="ECO:0000313" key="9">
    <source>
        <dbReference type="EMBL" id="OVF09137.1"/>
    </source>
</evidence>
<name>A0AA91T2K5_CLALS</name>
<feature type="region of interest" description="Disordered" evidence="6">
    <location>
        <begin position="1"/>
        <end position="32"/>
    </location>
</feature>
<evidence type="ECO:0000256" key="5">
    <source>
        <dbReference type="ARBA" id="ARBA00023136"/>
    </source>
</evidence>
<evidence type="ECO:0000256" key="1">
    <source>
        <dbReference type="ARBA" id="ARBA00004167"/>
    </source>
</evidence>
<evidence type="ECO:0000256" key="6">
    <source>
        <dbReference type="SAM" id="MobiDB-lite"/>
    </source>
</evidence>
<sequence>MDDDDDAWSYSFPPSKESSPLPIEDQPDSLKPAMDKMCLIPADSPNSSSSSISLSKLDVSTVSVLKQDIGPTARSNSTIFLGKGPTPLASKANPADPHTTIEDAGSVMSKESTNALAADSESGDAAIASVPSTPAVKSDFSNSIRIWQEKQEEQSKLLQNAVEQPSEESQKSGSQNVRASLSNLAASPLIRSGTMNSDEPTGESPSSPKIITYRKKSHQRTQSDSYSFQLNKEERYDPKLYVDEKFRNTNYRYATIKRNVEFHQVFRSLDLTDRLLDDFACALSREILLQGRIYVTEHSVCFNSNLLGWVTSLVVPFEDIIRIDKKSTAGLFPNGISIETKTTKHNFASFLSRDATFEFIRTVWSACTGKSTSDLDIQAQDSSISDSIESQKRDRERKISSYILSIDGDDVNNDEENDLIDVDGDSDDSENHENSDVEDRVSVTGTSTKKDSLRNEKDSPGSSTLKALKPDSRYQNLGPDAHAPTEVGKAYPDSEAEIEVCNEIIEAPLGIVFDILFGSADTSFQRRFLETHDASEIDEYSSFHPAEDNPSLLERSFTYRRELGYSIGPKWTKCIVREVVEHLNFEDYAVVLNTTATPDVPSGGSFTVNTRYYFTWGPNNTTNLRIAYFVKWTGRSWIKNVVEKSTSSAQSSVTKDMIEELRKEIDTHTHSIAGSAMTVQQDILPPQKKPASSIKTKKKKVHSVNNAAQVPAQSVAMLFGLYSIVMLLTLLVWTQWRLARSVAETKALVSKEMALSSSLLGLLAPLRSSERTDRASESKARHRKERASNLARQALLLLQEDTEDISLMGVIESLL</sequence>
<dbReference type="GO" id="GO:0032934">
    <property type="term" value="F:sterol binding"/>
    <property type="evidence" value="ECO:0007669"/>
    <property type="project" value="TreeGrafter"/>
</dbReference>
<dbReference type="Proteomes" id="UP000195602">
    <property type="component" value="Unassembled WGS sequence"/>
</dbReference>
<evidence type="ECO:0000256" key="4">
    <source>
        <dbReference type="ARBA" id="ARBA00022989"/>
    </source>
</evidence>
<feature type="compositionally biased region" description="Basic and acidic residues" evidence="6">
    <location>
        <begin position="448"/>
        <end position="459"/>
    </location>
</feature>
<feature type="region of interest" description="Disordered" evidence="6">
    <location>
        <begin position="74"/>
        <end position="140"/>
    </location>
</feature>
<feature type="region of interest" description="Disordered" evidence="6">
    <location>
        <begin position="407"/>
        <end position="487"/>
    </location>
</feature>
<dbReference type="GO" id="GO:0032366">
    <property type="term" value="P:intracellular sterol transport"/>
    <property type="evidence" value="ECO:0007669"/>
    <property type="project" value="TreeGrafter"/>
</dbReference>
<reference evidence="9 10" key="1">
    <citation type="submission" date="2017-04" db="EMBL/GenBank/DDBJ databases">
        <title>Draft genome of the yeast Clavispora lusitaniae type strain CBS 6936.</title>
        <authorList>
            <person name="Durrens P."/>
            <person name="Klopp C."/>
            <person name="Biteau N."/>
            <person name="Fitton-Ouhabi V."/>
            <person name="Dementhon K."/>
            <person name="Accoceberry I."/>
            <person name="Sherman D.J."/>
            <person name="Noel T."/>
        </authorList>
    </citation>
    <scope>NUCLEOTIDE SEQUENCE [LARGE SCALE GENOMIC DNA]</scope>
    <source>
        <strain evidence="9 10">CBS 6936</strain>
    </source>
</reference>
<dbReference type="InterPro" id="IPR011993">
    <property type="entry name" value="PH-like_dom_sf"/>
</dbReference>
<dbReference type="InterPro" id="IPR031968">
    <property type="entry name" value="VASt"/>
</dbReference>
<dbReference type="PROSITE" id="PS51778">
    <property type="entry name" value="VAST"/>
    <property type="match status" value="1"/>
</dbReference>
<dbReference type="PANTHER" id="PTHR23319">
    <property type="entry name" value="GRAM DOMAIN CONTAINING 1B, ISOFORM E"/>
    <property type="match status" value="1"/>
</dbReference>
<organism evidence="9 10">
    <name type="scientific">Clavispora lusitaniae</name>
    <name type="common">Candida lusitaniae</name>
    <dbReference type="NCBI Taxonomy" id="36911"/>
    <lineage>
        <taxon>Eukaryota</taxon>
        <taxon>Fungi</taxon>
        <taxon>Dikarya</taxon>
        <taxon>Ascomycota</taxon>
        <taxon>Saccharomycotina</taxon>
        <taxon>Pichiomycetes</taxon>
        <taxon>Metschnikowiaceae</taxon>
        <taxon>Clavispora</taxon>
    </lineage>
</organism>
<evidence type="ECO:0000256" key="7">
    <source>
        <dbReference type="SAM" id="Phobius"/>
    </source>
</evidence>
<evidence type="ECO:0000256" key="2">
    <source>
        <dbReference type="ARBA" id="ARBA00006582"/>
    </source>
</evidence>
<feature type="compositionally biased region" description="Basic and acidic residues" evidence="6">
    <location>
        <begin position="429"/>
        <end position="441"/>
    </location>
</feature>
<dbReference type="InterPro" id="IPR051482">
    <property type="entry name" value="Cholesterol_transport"/>
</dbReference>
<keyword evidence="5 7" id="KW-0472">Membrane</keyword>
<dbReference type="InterPro" id="IPR004182">
    <property type="entry name" value="GRAM"/>
</dbReference>
<dbReference type="EMBL" id="LYUB02000006">
    <property type="protein sequence ID" value="OVF09137.1"/>
    <property type="molecule type" value="Genomic_DNA"/>
</dbReference>
<dbReference type="GO" id="GO:0005739">
    <property type="term" value="C:mitochondrion"/>
    <property type="evidence" value="ECO:0007669"/>
    <property type="project" value="TreeGrafter"/>
</dbReference>
<keyword evidence="3 7" id="KW-0812">Transmembrane</keyword>
<evidence type="ECO:0000313" key="10">
    <source>
        <dbReference type="Proteomes" id="UP000195602"/>
    </source>
</evidence>
<dbReference type="AlphaFoldDB" id="A0AA91T2K5"/>
<feature type="region of interest" description="Disordered" evidence="6">
    <location>
        <begin position="156"/>
        <end position="225"/>
    </location>
</feature>
<proteinExistence type="inferred from homology"/>
<dbReference type="GO" id="GO:0005886">
    <property type="term" value="C:plasma membrane"/>
    <property type="evidence" value="ECO:0007669"/>
    <property type="project" value="TreeGrafter"/>
</dbReference>